<gene>
    <name evidence="2" type="ORF">FZD47_25325</name>
</gene>
<organism evidence="2 3">
    <name type="scientific">Bacillus infantis</name>
    <dbReference type="NCBI Taxonomy" id="324767"/>
    <lineage>
        <taxon>Bacteria</taxon>
        <taxon>Bacillati</taxon>
        <taxon>Bacillota</taxon>
        <taxon>Bacilli</taxon>
        <taxon>Bacillales</taxon>
        <taxon>Bacillaceae</taxon>
        <taxon>Bacillus</taxon>
    </lineage>
</organism>
<sequence length="162" mass="17892">MDDLSNIARNLYRMSNRLSDGLADGVEKTAGRVRDTAKGKLGDYQDGWPTLKDRTVAQKMKKNKKAAKKHKQKHGGLVATGTSADAPLIDSGQLRASIRIEMNRAALSARVGSSVIHAATHEFGDDERGIPERPHLRPSLKEETDKHLISDLREGVRRRVGF</sequence>
<evidence type="ECO:0000313" key="3">
    <source>
        <dbReference type="Proteomes" id="UP000323732"/>
    </source>
</evidence>
<dbReference type="AlphaFoldDB" id="A0A5D4S1K8"/>
<proteinExistence type="predicted"/>
<comment type="caution">
    <text evidence="2">The sequence shown here is derived from an EMBL/GenBank/DDBJ whole genome shotgun (WGS) entry which is preliminary data.</text>
</comment>
<evidence type="ECO:0008006" key="4">
    <source>
        <dbReference type="Google" id="ProtNLM"/>
    </source>
</evidence>
<dbReference type="Proteomes" id="UP000323732">
    <property type="component" value="Unassembled WGS sequence"/>
</dbReference>
<name>A0A5D4S1K8_9BACI</name>
<accession>A0A5D4S1K8</accession>
<protein>
    <recommendedName>
        <fullName evidence="4">Phage virion morphogenesis protein</fullName>
    </recommendedName>
</protein>
<evidence type="ECO:0000313" key="2">
    <source>
        <dbReference type="EMBL" id="TYS55752.1"/>
    </source>
</evidence>
<feature type="compositionally biased region" description="Basic residues" evidence="1">
    <location>
        <begin position="59"/>
        <end position="74"/>
    </location>
</feature>
<dbReference type="EMBL" id="VTES01000015">
    <property type="protein sequence ID" value="TYS55752.1"/>
    <property type="molecule type" value="Genomic_DNA"/>
</dbReference>
<feature type="region of interest" description="Disordered" evidence="1">
    <location>
        <begin position="122"/>
        <end position="144"/>
    </location>
</feature>
<feature type="region of interest" description="Disordered" evidence="1">
    <location>
        <begin position="59"/>
        <end position="84"/>
    </location>
</feature>
<reference evidence="2 3" key="1">
    <citation type="submission" date="2019-08" db="EMBL/GenBank/DDBJ databases">
        <title>Bacillus genomes from the desert of Cuatro Cienegas, Coahuila.</title>
        <authorList>
            <person name="Olmedo-Alvarez G."/>
        </authorList>
    </citation>
    <scope>NUCLEOTIDE SEQUENCE [LARGE SCALE GENOMIC DNA]</scope>
    <source>
        <strain evidence="2 3">CH37_1T</strain>
    </source>
</reference>
<dbReference type="RefSeq" id="WP_148951115.1">
    <property type="nucleotide sequence ID" value="NZ_VTES01000015.1"/>
</dbReference>
<evidence type="ECO:0000256" key="1">
    <source>
        <dbReference type="SAM" id="MobiDB-lite"/>
    </source>
</evidence>